<gene>
    <name evidence="1" type="ORF">TKK_010331</name>
</gene>
<dbReference type="Proteomes" id="UP001627154">
    <property type="component" value="Unassembled WGS sequence"/>
</dbReference>
<comment type="caution">
    <text evidence="1">The sequence shown here is derived from an EMBL/GenBank/DDBJ whole genome shotgun (WGS) entry which is preliminary data.</text>
</comment>
<reference evidence="1 2" key="1">
    <citation type="journal article" date="2024" name="bioRxiv">
        <title>A reference genome for Trichogramma kaykai: A tiny desert-dwelling parasitoid wasp with competing sex-ratio distorters.</title>
        <authorList>
            <person name="Culotta J."/>
            <person name="Lindsey A.R."/>
        </authorList>
    </citation>
    <scope>NUCLEOTIDE SEQUENCE [LARGE SCALE GENOMIC DNA]</scope>
    <source>
        <strain evidence="1 2">KSX58</strain>
    </source>
</reference>
<proteinExistence type="predicted"/>
<sequence length="110" mass="13250">MELTFRGSYIQMLIDELSYIFSASFVFSISRRIFSTAMRVIFFKYDILHIVSKAQYTWHRVQTKEAQSSVKSKPRHPRAWAHARMCLCRHERRNINKMEKTKVFFNKNIL</sequence>
<dbReference type="AlphaFoldDB" id="A0ABD2WR91"/>
<dbReference type="EMBL" id="JBJJXI010000080">
    <property type="protein sequence ID" value="KAL3395497.1"/>
    <property type="molecule type" value="Genomic_DNA"/>
</dbReference>
<name>A0ABD2WR91_9HYME</name>
<evidence type="ECO:0000313" key="1">
    <source>
        <dbReference type="EMBL" id="KAL3395497.1"/>
    </source>
</evidence>
<organism evidence="1 2">
    <name type="scientific">Trichogramma kaykai</name>
    <dbReference type="NCBI Taxonomy" id="54128"/>
    <lineage>
        <taxon>Eukaryota</taxon>
        <taxon>Metazoa</taxon>
        <taxon>Ecdysozoa</taxon>
        <taxon>Arthropoda</taxon>
        <taxon>Hexapoda</taxon>
        <taxon>Insecta</taxon>
        <taxon>Pterygota</taxon>
        <taxon>Neoptera</taxon>
        <taxon>Endopterygota</taxon>
        <taxon>Hymenoptera</taxon>
        <taxon>Apocrita</taxon>
        <taxon>Proctotrupomorpha</taxon>
        <taxon>Chalcidoidea</taxon>
        <taxon>Trichogrammatidae</taxon>
        <taxon>Trichogramma</taxon>
    </lineage>
</organism>
<keyword evidence="2" id="KW-1185">Reference proteome</keyword>
<accession>A0ABD2WR91</accession>
<protein>
    <submittedName>
        <fullName evidence="1">Uncharacterized protein</fullName>
    </submittedName>
</protein>
<evidence type="ECO:0000313" key="2">
    <source>
        <dbReference type="Proteomes" id="UP001627154"/>
    </source>
</evidence>